<evidence type="ECO:0000256" key="1">
    <source>
        <dbReference type="ARBA" id="ARBA00023015"/>
    </source>
</evidence>
<dbReference type="CDD" id="cd00609">
    <property type="entry name" value="AAT_like"/>
    <property type="match status" value="1"/>
</dbReference>
<dbReference type="EMBL" id="JAHLPM010000030">
    <property type="protein sequence ID" value="MBU5440262.1"/>
    <property type="molecule type" value="Genomic_DNA"/>
</dbReference>
<evidence type="ECO:0000256" key="3">
    <source>
        <dbReference type="ARBA" id="ARBA00023163"/>
    </source>
</evidence>
<dbReference type="InterPro" id="IPR000524">
    <property type="entry name" value="Tscrpt_reg_HTH_GntR"/>
</dbReference>
<dbReference type="PANTHER" id="PTHR46577:SF1">
    <property type="entry name" value="HTH-TYPE TRANSCRIPTIONAL REGULATORY PROTEIN GABR"/>
    <property type="match status" value="1"/>
</dbReference>
<dbReference type="InterPro" id="IPR051446">
    <property type="entry name" value="HTH_trans_reg/aminotransferase"/>
</dbReference>
<feature type="domain" description="HTH gntR-type" evidence="4">
    <location>
        <begin position="15"/>
        <end position="82"/>
    </location>
</feature>
<dbReference type="PANTHER" id="PTHR46577">
    <property type="entry name" value="HTH-TYPE TRANSCRIPTIONAL REGULATORY PROTEIN GABR"/>
    <property type="match status" value="1"/>
</dbReference>
<sequence length="486" mass="55858">MKLDYDLLLDKNIATPLYVQLYEKFKTLIEENQLENEKLPSIRSLAKKLEVNNVTIINAYKLLEQEGYVYSLKGSGTYIKKSPIVDDLPYIEEGDMELMVNGILPLSKDSINFASVSPTADLFPIEEFKHALVEVLDRDKGQAFLYPEITGYEPLRESISKFLMENYNTKVDKSQILITSGGQQGLDIISKTLIQQGDYIFVENPTYSGAIAAFKSRGARIIGIPMEEDGINIDLLKTYIKRYSPKFIYIMTNYQSPTTYSYSDEKKKEILSLAKENDFFIIEDDFLTDLSFTAETKLPLKSIDKLDQVIFIKSFSKIFMPGVRIGFITLPNRLFKEIVKAKHTTDISSSGFLQRAFDLYLRKGYWKSHIEKVKKVYSQKYKIMTKELNKLNQYGITYLEPKGGLSLWLKLPKDVDALELYNECTENNLSIVPGKIFFTDDSIYSNYIRLSFGAINNEQIIDGIKILENIFSKPFKDSENKYLPFI</sequence>
<protein>
    <submittedName>
        <fullName evidence="5">PLP-dependent aminotransferase family protein</fullName>
    </submittedName>
</protein>
<keyword evidence="3" id="KW-0804">Transcription</keyword>
<keyword evidence="2" id="KW-0238">DNA-binding</keyword>
<dbReference type="PROSITE" id="PS50949">
    <property type="entry name" value="HTH_GNTR"/>
    <property type="match status" value="1"/>
</dbReference>
<keyword evidence="6" id="KW-1185">Reference proteome</keyword>
<comment type="caution">
    <text evidence="5">The sequence shown here is derived from an EMBL/GenBank/DDBJ whole genome shotgun (WGS) entry which is preliminary data.</text>
</comment>
<gene>
    <name evidence="5" type="ORF">KQI42_19905</name>
</gene>
<dbReference type="InterPro" id="IPR004839">
    <property type="entry name" value="Aminotransferase_I/II_large"/>
</dbReference>
<name>A0ABS6EBW2_9FIRM</name>
<dbReference type="Proteomes" id="UP000749471">
    <property type="component" value="Unassembled WGS sequence"/>
</dbReference>
<evidence type="ECO:0000313" key="6">
    <source>
        <dbReference type="Proteomes" id="UP000749471"/>
    </source>
</evidence>
<dbReference type="Pfam" id="PF00392">
    <property type="entry name" value="GntR"/>
    <property type="match status" value="1"/>
</dbReference>
<evidence type="ECO:0000313" key="5">
    <source>
        <dbReference type="EMBL" id="MBU5440262.1"/>
    </source>
</evidence>
<evidence type="ECO:0000256" key="2">
    <source>
        <dbReference type="ARBA" id="ARBA00023125"/>
    </source>
</evidence>
<dbReference type="GO" id="GO:0008483">
    <property type="term" value="F:transaminase activity"/>
    <property type="evidence" value="ECO:0007669"/>
    <property type="project" value="UniProtKB-KW"/>
</dbReference>
<keyword evidence="5" id="KW-0808">Transferase</keyword>
<organism evidence="5 6">
    <name type="scientific">Tissierella simiarum</name>
    <dbReference type="NCBI Taxonomy" id="2841534"/>
    <lineage>
        <taxon>Bacteria</taxon>
        <taxon>Bacillati</taxon>
        <taxon>Bacillota</taxon>
        <taxon>Tissierellia</taxon>
        <taxon>Tissierellales</taxon>
        <taxon>Tissierellaceae</taxon>
        <taxon>Tissierella</taxon>
    </lineage>
</organism>
<dbReference type="RefSeq" id="WP_216522337.1">
    <property type="nucleotide sequence ID" value="NZ_JAHLPM010000030.1"/>
</dbReference>
<accession>A0ABS6EBW2</accession>
<dbReference type="Pfam" id="PF00155">
    <property type="entry name" value="Aminotran_1_2"/>
    <property type="match status" value="1"/>
</dbReference>
<keyword evidence="5" id="KW-0032">Aminotransferase</keyword>
<dbReference type="CDD" id="cd07377">
    <property type="entry name" value="WHTH_GntR"/>
    <property type="match status" value="1"/>
</dbReference>
<dbReference type="SMART" id="SM00345">
    <property type="entry name" value="HTH_GNTR"/>
    <property type="match status" value="1"/>
</dbReference>
<reference evidence="5 6" key="1">
    <citation type="submission" date="2021-06" db="EMBL/GenBank/DDBJ databases">
        <authorList>
            <person name="Sun Q."/>
            <person name="Li D."/>
        </authorList>
    </citation>
    <scope>NUCLEOTIDE SEQUENCE [LARGE SCALE GENOMIC DNA]</scope>
    <source>
        <strain evidence="5 6">MSJ-40</strain>
    </source>
</reference>
<proteinExistence type="predicted"/>
<keyword evidence="1" id="KW-0805">Transcription regulation</keyword>
<evidence type="ECO:0000259" key="4">
    <source>
        <dbReference type="PROSITE" id="PS50949"/>
    </source>
</evidence>